<keyword evidence="1" id="KW-0812">Transmembrane</keyword>
<keyword evidence="1" id="KW-1133">Transmembrane helix</keyword>
<proteinExistence type="predicted"/>
<comment type="caution">
    <text evidence="2">The sequence shown here is derived from an EMBL/GenBank/DDBJ whole genome shotgun (WGS) entry which is preliminary data.</text>
</comment>
<keyword evidence="1" id="KW-0472">Membrane</keyword>
<gene>
    <name evidence="2" type="ORF">NX786_25835</name>
</gene>
<dbReference type="InterPro" id="IPR010406">
    <property type="entry name" value="DUF1003"/>
</dbReference>
<dbReference type="Proteomes" id="UP001165263">
    <property type="component" value="Unassembled WGS sequence"/>
</dbReference>
<evidence type="ECO:0000256" key="1">
    <source>
        <dbReference type="SAM" id="Phobius"/>
    </source>
</evidence>
<dbReference type="Pfam" id="PF06210">
    <property type="entry name" value="DUF1003"/>
    <property type="match status" value="1"/>
</dbReference>
<protein>
    <submittedName>
        <fullName evidence="2">DUF1003 domain-containing protein</fullName>
    </submittedName>
</protein>
<sequence length="187" mass="21062">MSDDSDPRDRLPSSVSDNIDTVAEFYARHEQQASTTQRFVEKVALFLGSPGYVAANILFIVGWIAANLLAEDIGWTQVDEPPFFWLQGIIGLNAFVISTTVLIRQNRMSKLADHHAHLDLQVNLLTEEKSSKIIQMLEELRRDMPNVRKTDDHEAAELAKPADPRAVLTEIERTHDEPYGEAGVRKP</sequence>
<organism evidence="2 3">
    <name type="scientific">Telluria mixta</name>
    <dbReference type="NCBI Taxonomy" id="34071"/>
    <lineage>
        <taxon>Bacteria</taxon>
        <taxon>Pseudomonadati</taxon>
        <taxon>Pseudomonadota</taxon>
        <taxon>Betaproteobacteria</taxon>
        <taxon>Burkholderiales</taxon>
        <taxon>Oxalobacteraceae</taxon>
        <taxon>Telluria group</taxon>
        <taxon>Telluria</taxon>
    </lineage>
</organism>
<evidence type="ECO:0000313" key="3">
    <source>
        <dbReference type="Proteomes" id="UP001165263"/>
    </source>
</evidence>
<dbReference type="EMBL" id="JANUHC010000011">
    <property type="protein sequence ID" value="MCS0632759.1"/>
    <property type="molecule type" value="Genomic_DNA"/>
</dbReference>
<evidence type="ECO:0000313" key="2">
    <source>
        <dbReference type="EMBL" id="MCS0632759.1"/>
    </source>
</evidence>
<feature type="transmembrane region" description="Helical" evidence="1">
    <location>
        <begin position="43"/>
        <end position="64"/>
    </location>
</feature>
<keyword evidence="3" id="KW-1185">Reference proteome</keyword>
<accession>A0ABT2C5W0</accession>
<name>A0ABT2C5W0_9BURK</name>
<feature type="transmembrane region" description="Helical" evidence="1">
    <location>
        <begin position="84"/>
        <end position="103"/>
    </location>
</feature>
<reference evidence="2" key="1">
    <citation type="submission" date="2022-08" db="EMBL/GenBank/DDBJ databases">
        <title>Reclassification of Massilia species as members of the genera Telluria, Duganella, Pseudoduganella, Mokoshia gen. nov. and Zemynaea gen. nov. using orthogonal and non-orthogonal genome-based approaches.</title>
        <authorList>
            <person name="Bowman J.P."/>
        </authorList>
    </citation>
    <scope>NUCLEOTIDE SEQUENCE</scope>
    <source>
        <strain evidence="2">LMG 11547</strain>
    </source>
</reference>
<dbReference type="RefSeq" id="WP_259451772.1">
    <property type="nucleotide sequence ID" value="NZ_CP119520.1"/>
</dbReference>